<feature type="coiled-coil region" evidence="2">
    <location>
        <begin position="2345"/>
        <end position="2409"/>
    </location>
</feature>
<feature type="compositionally biased region" description="Low complexity" evidence="3">
    <location>
        <begin position="582"/>
        <end position="603"/>
    </location>
</feature>
<feature type="compositionally biased region" description="Basic and acidic residues" evidence="3">
    <location>
        <begin position="400"/>
        <end position="416"/>
    </location>
</feature>
<feature type="compositionally biased region" description="Gly residues" evidence="3">
    <location>
        <begin position="138"/>
        <end position="147"/>
    </location>
</feature>
<feature type="region of interest" description="Disordered" evidence="3">
    <location>
        <begin position="938"/>
        <end position="1229"/>
    </location>
</feature>
<evidence type="ECO:0000313" key="5">
    <source>
        <dbReference type="EMBL" id="GBG86275.1"/>
    </source>
</evidence>
<feature type="region of interest" description="Disordered" evidence="3">
    <location>
        <begin position="1829"/>
        <end position="1994"/>
    </location>
</feature>
<feature type="compositionally biased region" description="Basic and acidic residues" evidence="3">
    <location>
        <begin position="736"/>
        <end position="757"/>
    </location>
</feature>
<feature type="region of interest" description="Disordered" evidence="3">
    <location>
        <begin position="2296"/>
        <end position="2319"/>
    </location>
</feature>
<feature type="compositionally biased region" description="Low complexity" evidence="3">
    <location>
        <begin position="1835"/>
        <end position="1850"/>
    </location>
</feature>
<feature type="compositionally biased region" description="Gly residues" evidence="3">
    <location>
        <begin position="1761"/>
        <end position="1776"/>
    </location>
</feature>
<dbReference type="EMBL" id="BFEA01000556">
    <property type="protein sequence ID" value="GBG86275.1"/>
    <property type="molecule type" value="Genomic_DNA"/>
</dbReference>
<feature type="domain" description="Remorin C-terminal" evidence="4">
    <location>
        <begin position="2334"/>
        <end position="2436"/>
    </location>
</feature>
<dbReference type="Gramene" id="GBG86275">
    <property type="protein sequence ID" value="GBG86275"/>
    <property type="gene ID" value="CBR_g41269"/>
</dbReference>
<organism evidence="5 6">
    <name type="scientific">Chara braunii</name>
    <name type="common">Braun's stonewort</name>
    <dbReference type="NCBI Taxonomy" id="69332"/>
    <lineage>
        <taxon>Eukaryota</taxon>
        <taxon>Viridiplantae</taxon>
        <taxon>Streptophyta</taxon>
        <taxon>Charophyceae</taxon>
        <taxon>Charales</taxon>
        <taxon>Characeae</taxon>
        <taxon>Chara</taxon>
    </lineage>
</organism>
<feature type="region of interest" description="Disordered" evidence="3">
    <location>
        <begin position="265"/>
        <end position="500"/>
    </location>
</feature>
<feature type="compositionally biased region" description="Basic and acidic residues" evidence="3">
    <location>
        <begin position="2308"/>
        <end position="2319"/>
    </location>
</feature>
<feature type="compositionally biased region" description="Low complexity" evidence="3">
    <location>
        <begin position="1382"/>
        <end position="1402"/>
    </location>
</feature>
<feature type="region of interest" description="Disordered" evidence="3">
    <location>
        <begin position="1601"/>
        <end position="1782"/>
    </location>
</feature>
<feature type="compositionally biased region" description="Gly residues" evidence="3">
    <location>
        <begin position="2268"/>
        <end position="2277"/>
    </location>
</feature>
<feature type="compositionally biased region" description="Basic and acidic residues" evidence="3">
    <location>
        <begin position="668"/>
        <end position="683"/>
    </location>
</feature>
<feature type="compositionally biased region" description="Basic and acidic residues" evidence="3">
    <location>
        <begin position="1155"/>
        <end position="1168"/>
    </location>
</feature>
<feature type="region of interest" description="Disordered" evidence="3">
    <location>
        <begin position="514"/>
        <end position="603"/>
    </location>
</feature>
<dbReference type="PANTHER" id="PTHR31471">
    <property type="entry name" value="OS02G0116800 PROTEIN"/>
    <property type="match status" value="1"/>
</dbReference>
<gene>
    <name evidence="5" type="ORF">CBR_g41269</name>
</gene>
<feature type="region of interest" description="Disordered" evidence="3">
    <location>
        <begin position="2066"/>
        <end position="2086"/>
    </location>
</feature>
<feature type="compositionally biased region" description="Acidic residues" evidence="3">
    <location>
        <begin position="170"/>
        <end position="186"/>
    </location>
</feature>
<feature type="compositionally biased region" description="Basic and acidic residues" evidence="3">
    <location>
        <begin position="66"/>
        <end position="76"/>
    </location>
</feature>
<feature type="compositionally biased region" description="Basic and acidic residues" evidence="3">
    <location>
        <begin position="1708"/>
        <end position="1717"/>
    </location>
</feature>
<comment type="caution">
    <text evidence="5">The sequence shown here is derived from an EMBL/GenBank/DDBJ whole genome shotgun (WGS) entry which is preliminary data.</text>
</comment>
<feature type="compositionally biased region" description="Gly residues" evidence="3">
    <location>
        <begin position="967"/>
        <end position="979"/>
    </location>
</feature>
<dbReference type="Pfam" id="PF03763">
    <property type="entry name" value="Remorin_C"/>
    <property type="match status" value="1"/>
</dbReference>
<accession>A0A388LVI9</accession>
<feature type="compositionally biased region" description="Polar residues" evidence="3">
    <location>
        <begin position="192"/>
        <end position="224"/>
    </location>
</feature>
<feature type="compositionally biased region" description="Low complexity" evidence="3">
    <location>
        <begin position="2216"/>
        <end position="2228"/>
    </location>
</feature>
<feature type="compositionally biased region" description="Acidic residues" evidence="3">
    <location>
        <begin position="1078"/>
        <end position="1100"/>
    </location>
</feature>
<feature type="compositionally biased region" description="Low complexity" evidence="3">
    <location>
        <begin position="1905"/>
        <end position="1914"/>
    </location>
</feature>
<evidence type="ECO:0000256" key="3">
    <source>
        <dbReference type="SAM" id="MobiDB-lite"/>
    </source>
</evidence>
<feature type="compositionally biased region" description="Basic and acidic residues" evidence="3">
    <location>
        <begin position="1204"/>
        <end position="1218"/>
    </location>
</feature>
<feature type="compositionally biased region" description="Acidic residues" evidence="3">
    <location>
        <begin position="1142"/>
        <end position="1154"/>
    </location>
</feature>
<feature type="compositionally biased region" description="Low complexity" evidence="3">
    <location>
        <begin position="422"/>
        <end position="433"/>
    </location>
</feature>
<evidence type="ECO:0000259" key="4">
    <source>
        <dbReference type="Pfam" id="PF03763"/>
    </source>
</evidence>
<feature type="compositionally biased region" description="Low complexity" evidence="3">
    <location>
        <begin position="331"/>
        <end position="345"/>
    </location>
</feature>
<feature type="compositionally biased region" description="Basic and acidic residues" evidence="3">
    <location>
        <begin position="1942"/>
        <end position="1957"/>
    </location>
</feature>
<feature type="region of interest" description="Disordered" evidence="3">
    <location>
        <begin position="1290"/>
        <end position="1326"/>
    </location>
</feature>
<dbReference type="OrthoDB" id="1900877at2759"/>
<proteinExistence type="inferred from homology"/>
<feature type="compositionally biased region" description="Basic and acidic residues" evidence="3">
    <location>
        <begin position="1176"/>
        <end position="1193"/>
    </location>
</feature>
<feature type="compositionally biased region" description="Low complexity" evidence="3">
    <location>
        <begin position="1419"/>
        <end position="1496"/>
    </location>
</feature>
<feature type="compositionally biased region" description="Low complexity" evidence="3">
    <location>
        <begin position="1864"/>
        <end position="1875"/>
    </location>
</feature>
<dbReference type="OMA" id="EANEMEW"/>
<keyword evidence="2" id="KW-0175">Coiled coil</keyword>
<feature type="compositionally biased region" description="Acidic residues" evidence="3">
    <location>
        <begin position="476"/>
        <end position="488"/>
    </location>
</feature>
<comment type="similarity">
    <text evidence="1">Belongs to the remorin family.</text>
</comment>
<feature type="compositionally biased region" description="Gly residues" evidence="3">
    <location>
        <begin position="776"/>
        <end position="787"/>
    </location>
</feature>
<dbReference type="InterPro" id="IPR005516">
    <property type="entry name" value="Remorin_C"/>
</dbReference>
<feature type="compositionally biased region" description="Basic and acidic residues" evidence="3">
    <location>
        <begin position="864"/>
        <end position="881"/>
    </location>
</feature>
<feature type="compositionally biased region" description="Polar residues" evidence="3">
    <location>
        <begin position="1730"/>
        <end position="1742"/>
    </location>
</feature>
<feature type="compositionally biased region" description="Polar residues" evidence="3">
    <location>
        <begin position="1407"/>
        <end position="1418"/>
    </location>
</feature>
<keyword evidence="6" id="KW-1185">Reference proteome</keyword>
<reference evidence="5 6" key="1">
    <citation type="journal article" date="2018" name="Cell">
        <title>The Chara Genome: Secondary Complexity and Implications for Plant Terrestrialization.</title>
        <authorList>
            <person name="Nishiyama T."/>
            <person name="Sakayama H."/>
            <person name="Vries J.D."/>
            <person name="Buschmann H."/>
            <person name="Saint-Marcoux D."/>
            <person name="Ullrich K.K."/>
            <person name="Haas F.B."/>
            <person name="Vanderstraeten L."/>
            <person name="Becker D."/>
            <person name="Lang D."/>
            <person name="Vosolsobe S."/>
            <person name="Rombauts S."/>
            <person name="Wilhelmsson P.K.I."/>
            <person name="Janitza P."/>
            <person name="Kern R."/>
            <person name="Heyl A."/>
            <person name="Rumpler F."/>
            <person name="Villalobos L.I.A.C."/>
            <person name="Clay J.M."/>
            <person name="Skokan R."/>
            <person name="Toyoda A."/>
            <person name="Suzuki Y."/>
            <person name="Kagoshima H."/>
            <person name="Schijlen E."/>
            <person name="Tajeshwar N."/>
            <person name="Catarino B."/>
            <person name="Hetherington A.J."/>
            <person name="Saltykova A."/>
            <person name="Bonnot C."/>
            <person name="Breuninger H."/>
            <person name="Symeonidi A."/>
            <person name="Radhakrishnan G.V."/>
            <person name="Van Nieuwerburgh F."/>
            <person name="Deforce D."/>
            <person name="Chang C."/>
            <person name="Karol K.G."/>
            <person name="Hedrich R."/>
            <person name="Ulvskov P."/>
            <person name="Glockner G."/>
            <person name="Delwiche C.F."/>
            <person name="Petrasek J."/>
            <person name="Van de Peer Y."/>
            <person name="Friml J."/>
            <person name="Beilby M."/>
            <person name="Dolan L."/>
            <person name="Kohara Y."/>
            <person name="Sugano S."/>
            <person name="Fujiyama A."/>
            <person name="Delaux P.-M."/>
            <person name="Quint M."/>
            <person name="TheiBen G."/>
            <person name="Hagemann M."/>
            <person name="Harholt J."/>
            <person name="Dunand C."/>
            <person name="Zachgo S."/>
            <person name="Langdale J."/>
            <person name="Maumus F."/>
            <person name="Straeten D.V.D."/>
            <person name="Gould S.B."/>
            <person name="Rensing S.A."/>
        </authorList>
    </citation>
    <scope>NUCLEOTIDE SEQUENCE [LARGE SCALE GENOMIC DNA]</scope>
    <source>
        <strain evidence="5 6">S276</strain>
    </source>
</reference>
<feature type="compositionally biased region" description="Acidic residues" evidence="3">
    <location>
        <begin position="1663"/>
        <end position="1675"/>
    </location>
</feature>
<name>A0A388LVI9_CHABU</name>
<feature type="compositionally biased region" description="Polar residues" evidence="3">
    <location>
        <begin position="2297"/>
        <end position="2306"/>
    </location>
</feature>
<feature type="compositionally biased region" description="Basic and acidic residues" evidence="3">
    <location>
        <begin position="712"/>
        <end position="727"/>
    </location>
</feature>
<feature type="compositionally biased region" description="Low complexity" evidence="3">
    <location>
        <begin position="446"/>
        <end position="459"/>
    </location>
</feature>
<feature type="region of interest" description="Disordered" evidence="3">
    <location>
        <begin position="838"/>
        <end position="884"/>
    </location>
</feature>
<feature type="region of interest" description="Disordered" evidence="3">
    <location>
        <begin position="58"/>
        <end position="92"/>
    </location>
</feature>
<dbReference type="Proteomes" id="UP000265515">
    <property type="component" value="Unassembled WGS sequence"/>
</dbReference>
<feature type="region of interest" description="Disordered" evidence="3">
    <location>
        <begin position="1354"/>
        <end position="1528"/>
    </location>
</feature>
<evidence type="ECO:0000256" key="1">
    <source>
        <dbReference type="ARBA" id="ARBA00005711"/>
    </source>
</evidence>
<feature type="compositionally biased region" description="Basic and acidic residues" evidence="3">
    <location>
        <begin position="1110"/>
        <end position="1127"/>
    </location>
</feature>
<feature type="region of interest" description="Disordered" evidence="3">
    <location>
        <begin position="2204"/>
        <end position="2281"/>
    </location>
</feature>
<feature type="compositionally biased region" description="Low complexity" evidence="3">
    <location>
        <begin position="308"/>
        <end position="322"/>
    </location>
</feature>
<evidence type="ECO:0000313" key="6">
    <source>
        <dbReference type="Proteomes" id="UP000265515"/>
    </source>
</evidence>
<feature type="region of interest" description="Disordered" evidence="3">
    <location>
        <begin position="638"/>
        <end position="823"/>
    </location>
</feature>
<evidence type="ECO:0000256" key="2">
    <source>
        <dbReference type="SAM" id="Coils"/>
    </source>
</evidence>
<feature type="compositionally biased region" description="Basic residues" evidence="3">
    <location>
        <begin position="515"/>
        <end position="525"/>
    </location>
</feature>
<feature type="region of interest" description="Disordered" evidence="3">
    <location>
        <begin position="127"/>
        <end position="247"/>
    </location>
</feature>
<sequence>MQAITKLIGLGGDTPDSTYASLKIRKRAGRDEANGSYDGEESQVVVEVIQPENWPFAEAESSGVDRFARAEQEGEGGRASSSSGGGGGIAGSLNLRAMTNRLAPSPYARGPPPPGYVCSHHHNQLERGTPVAVRTHRSGGGGGGGVGVAPPYGTSARNSFRQTGRGGVLGDEEGSTEEEAESESSEGVDALTTPSVTGTDFHTPGNSLSPRSTVSQSDHSSFESTFYHRRSSSSLSNSSSAGGGGGGGGGVGYATAMAIGNADVSSSGIWRGESPWRGASSSFKRARGNDYSSTSSDIPPRSVPPSPSSSSETESAASFKSALSSGGVYRSSNTPSSTTSSLRDGGSSGRGGGDGEARGLFVKGDVAVRSGRPNVPRPSSTSGRRGRRDVVRDSATARSAMRDDDLSSDGDGRDRGGGGVDSGLHSGGRSVVRWGGGRQQQEEDPNLTLLLPTHNRLLRGGQSFGSTDEECRSADYDEEEDGDEDEYEVASSLQEDMQAVDSDLTDLHSGEQLSRRHHYHHHHHHESLLMDEQQEQRARFRPQPAGTTKGRKEEEGEEEEEEVKEFRQSGGGEAAVSRERPSSPNSVGGLPSVSSVSVSSEQISDVSLGLAAKDGATAVEGHNDQTKIVSELKVAGGLSTQQSMDCPAAERRGDTGDGGAVLSLSRDGGGERNEAWEKSRSSDGGKAAVGATWNDVVRQGGGGDKSAGGTEIEERKEEAEGYYKEEDAGTGWLGESLEREGWSRLGEVEEGRGDLHRSNTSNDDGGGAVGEEEVEGVGGGGGVGDGKAPGVTKTTESKKTPPPPPQNVEIEDGENGAGSCELMMMGGRSDMLNMQLMNHWGGDDEKAGTSNNARDGGAVPIAQAREKEGRKREREKRKSPLKEGAMAVAATAAVAAAAIGYNAPLVVTVGGVEAEPVGGNQGGARALRNTPLTNGFKFLRSSSGNRRRRTALAAAAGARAGEETRGEGGGAAAGGGGGGGEEDDGRGEIRPVNYEEEEESRGSGGSGAEPGVAQINQVDRGASGGGGRERGGRERGGRERGGRERGGRERGGRRGGEANEMEWGKKEYGGASNGGGDDGSDDDDDDDDEQEEDMSGDEGMETSLTKRRSSRSEGVKKRGDEGERDAVDAYGEGISPRKEGSMEQEEEEDEDEEMEGTKTLREMERITEVAEGGSGLHDDLVDEDGRNGEKESLSPRAIGNGRENAARCEEEEVVRDTHGGGVDEEDSARARRLESLDGAAAAAITAAGTASSAAAADVAAQIADEAADVAVRIGHDAAAGGTAACGVCGGNDNSAALRGEEDSQHGSPIVKKSPSPPPWMGEARTSKAVELDARDTCGLGGGSHVGTVQARSGFTAVGKGGEGGGGGGKETFHGARGAKAELLSSSSSLAAVASPASSSPPSMTAGIMTSPSSATTTKMSPSSRPAPTTSPPSSSSPAMPATTMSSPPVAPSTRPSSSSPAAATIMTSAAVPVIESPPTSGRISSSPSSLPALTPTRFVTAGSAPEIVEMSTGSTRGSEEVNAGMEGDNSSLVMLGRRITSGGNSSLGGSTESSFEVKRDAIRSEGGDMAVLEQQSLCSLQELGDDNLAYLEAAVNVRAGGEGVHRRGGGRKATTGESSFHSEQRKNGSFGEIVPQEETETIKGRGGRGGGMVDHRRRRALSTEEEEEGEEEEVGDVYGAADHRRRGLSHLPRGESKSGAYSGSLPPEVDRVSDWDASRTAPVAAADWRTTPTGGLTSQQQQNRKHYSASMAKGTTDTRGGRVGGGGGRGEGGGGSSSASRPHVGYVPVPMFSGSGGAFGGGTRYSPVIVDPVAVRTNILVSSAQLVPHPERQGAASTSTPAASAFAAETSARRGAPRDEDCRSSSTKPSSSAASSGGGSRLKALQQRQPLDEQEGKGLYRRRSSAGSREGSAAYTRHVARGAAFAHTPEMDEELDGISPDETARTPARDTDGHDVSKPPPSSRVDLHVRRAASNSTARMPPLVSDPSEDPCFPPNVTSTRALVAGSRSAAAAPAGSSFDCRRTTTTVSPASRDGVAVAESSVSNISLKAARIKEMLSTATPPVVREDSLDVPSSSAVGGEEPPAGRKYVVNSTGHEVVASGLGSGEAAIKMKSSGGGSGNVAGWVKARKAGAEGGGGKGSHKKVQDEIIAAQNGAGIAKKGGQDGWLVRSNSSAAVEWGYHSRSATASMAVAAKAVANAHRLPNNSAVSGTPEESVGTYTTTSTQSHSSDRSKSPIGNTAMVVGPTGNACPRRRTIASRSSSSSEGGNDGGGGRLPNGGEDRSLAIVALQGGGNLARSSSFSGPQDDSEHSKEHYDSSESAHFLYKARSKRIELQAHAYEEELRAKYLARYRRQEARALALEKQERAKAEADLRKIEVQIEKLKAKALEKLEKDYARARRKAEDRKAVAESKMMESLAVSRQKAEEIRTTGRVPRLIGKCFTKWWPFKISSLWRFGCFGCEA</sequence>
<protein>
    <recommendedName>
        <fullName evidence="4">Remorin C-terminal domain-containing protein</fullName>
    </recommendedName>
</protein>
<dbReference type="CDD" id="cd06503">
    <property type="entry name" value="ATP-synt_Fo_b"/>
    <property type="match status" value="1"/>
</dbReference>
<feature type="compositionally biased region" description="Gly residues" evidence="3">
    <location>
        <begin position="1358"/>
        <end position="1369"/>
    </location>
</feature>
<feature type="compositionally biased region" description="Basic and acidic residues" evidence="3">
    <location>
        <begin position="1027"/>
        <end position="1068"/>
    </location>
</feature>